<proteinExistence type="predicted"/>
<dbReference type="HOGENOM" id="CLU_2413165_0_0_1"/>
<comment type="caution">
    <text evidence="1">The sequence shown here is derived from an EMBL/GenBank/DDBJ whole genome shotgun (WGS) entry which is preliminary data.</text>
</comment>
<sequence length="92" mass="9791">MAIEDGNLKDSEEAFGVGYYESEVSALRDMANDLETLASDLESVAENRNGRASTLTDIIDDLETLASDLIAVSEDCDGMNVAVGRIPVPHSA</sequence>
<keyword evidence="2" id="KW-1185">Reference proteome</keyword>
<gene>
    <name evidence="1" type="ORF">CSUB01_10530</name>
</gene>
<evidence type="ECO:0000313" key="1">
    <source>
        <dbReference type="EMBL" id="KDN61750.1"/>
    </source>
</evidence>
<protein>
    <submittedName>
        <fullName evidence="1">Uncharacterized protein</fullName>
    </submittedName>
</protein>
<dbReference type="Proteomes" id="UP000027238">
    <property type="component" value="Unassembled WGS sequence"/>
</dbReference>
<reference evidence="2" key="1">
    <citation type="journal article" date="2014" name="Genome Announc.">
        <title>Draft genome sequence of Colletotrichum sublineola, a destructive pathogen of cultivated sorghum.</title>
        <authorList>
            <person name="Baroncelli R."/>
            <person name="Sanz-Martin J.M."/>
            <person name="Rech G.E."/>
            <person name="Sukno S.A."/>
            <person name="Thon M.R."/>
        </authorList>
    </citation>
    <scope>NUCLEOTIDE SEQUENCE [LARGE SCALE GENOMIC DNA]</scope>
    <source>
        <strain evidence="2">TX430BB</strain>
    </source>
</reference>
<organism evidence="1 2">
    <name type="scientific">Colletotrichum sublineola</name>
    <name type="common">Sorghum anthracnose fungus</name>
    <dbReference type="NCBI Taxonomy" id="1173701"/>
    <lineage>
        <taxon>Eukaryota</taxon>
        <taxon>Fungi</taxon>
        <taxon>Dikarya</taxon>
        <taxon>Ascomycota</taxon>
        <taxon>Pezizomycotina</taxon>
        <taxon>Sordariomycetes</taxon>
        <taxon>Hypocreomycetidae</taxon>
        <taxon>Glomerellales</taxon>
        <taxon>Glomerellaceae</taxon>
        <taxon>Colletotrichum</taxon>
        <taxon>Colletotrichum graminicola species complex</taxon>
    </lineage>
</organism>
<evidence type="ECO:0000313" key="2">
    <source>
        <dbReference type="Proteomes" id="UP000027238"/>
    </source>
</evidence>
<name>A0A066X6X0_COLSU</name>
<dbReference type="AlphaFoldDB" id="A0A066X6X0"/>
<accession>A0A066X6X0</accession>
<dbReference type="EMBL" id="JMSE01001386">
    <property type="protein sequence ID" value="KDN61750.1"/>
    <property type="molecule type" value="Genomic_DNA"/>
</dbReference>